<comment type="subcellular location">
    <subcellularLocation>
        <location evidence="1">Fimbrium</location>
    </subcellularLocation>
</comment>
<dbReference type="PANTHER" id="PTHR33420">
    <property type="entry name" value="FIMBRIAL SUBUNIT ELFA-RELATED"/>
    <property type="match status" value="1"/>
</dbReference>
<keyword evidence="3" id="KW-0732">Signal</keyword>
<accession>A0A643FVQ7</accession>
<dbReference type="Proteomes" id="UP000397656">
    <property type="component" value="Chromosome 1"/>
</dbReference>
<comment type="similarity">
    <text evidence="2">Belongs to the fimbrial protein family.</text>
</comment>
<dbReference type="EMBL" id="CP062803">
    <property type="protein sequence ID" value="QOT78635.1"/>
    <property type="molecule type" value="Genomic_DNA"/>
</dbReference>
<dbReference type="AlphaFoldDB" id="A0A643FVQ7"/>
<dbReference type="InterPro" id="IPR008966">
    <property type="entry name" value="Adhesion_dom_sf"/>
</dbReference>
<organism evidence="6 7">
    <name type="scientific">Cupriavidus basilensis</name>
    <dbReference type="NCBI Taxonomy" id="68895"/>
    <lineage>
        <taxon>Bacteria</taxon>
        <taxon>Pseudomonadati</taxon>
        <taxon>Pseudomonadota</taxon>
        <taxon>Betaproteobacteria</taxon>
        <taxon>Burkholderiales</taxon>
        <taxon>Burkholderiaceae</taxon>
        <taxon>Cupriavidus</taxon>
    </lineage>
</organism>
<dbReference type="Gene3D" id="2.60.40.3310">
    <property type="match status" value="1"/>
</dbReference>
<dbReference type="PANTHER" id="PTHR33420:SF12">
    <property type="entry name" value="FIMBRIN-LIKE PROTEIN FIMI-RELATED"/>
    <property type="match status" value="1"/>
</dbReference>
<evidence type="ECO:0000256" key="1">
    <source>
        <dbReference type="ARBA" id="ARBA00004561"/>
    </source>
</evidence>
<dbReference type="SUPFAM" id="SSF49401">
    <property type="entry name" value="Bacterial adhesins"/>
    <property type="match status" value="1"/>
</dbReference>
<gene>
    <name evidence="6" type="ORF">F7R26_016760</name>
</gene>
<evidence type="ECO:0000256" key="4">
    <source>
        <dbReference type="ARBA" id="ARBA00023263"/>
    </source>
</evidence>
<sequence length="198" mass="20639">MTNHTLSVELIKTGSITGGGALSGVFAHWFVQLGRSYATYSWGGSVVIQPTIPTCKVSMPSIAVRLRDVNVNVFTGVGKTSPSQPFDIVLQCSGGNTGTSTDVYTTLTDQTDPSNVSDTLSLTKDSTASGVGIQVLNGTTVIKYGPDSSAAGNKNQWKAGSTGNGTFTIPLTARYIQTTPSVKAGTANGRATFTMNYQ</sequence>
<name>A0A643FVQ7_9BURK</name>
<dbReference type="Pfam" id="PF00419">
    <property type="entry name" value="Fimbrial"/>
    <property type="match status" value="1"/>
</dbReference>
<dbReference type="Gene3D" id="2.60.40.1090">
    <property type="entry name" value="Fimbrial-type adhesion domain"/>
    <property type="match status" value="1"/>
</dbReference>
<dbReference type="InterPro" id="IPR036937">
    <property type="entry name" value="Adhesion_dom_fimbrial_sf"/>
</dbReference>
<protein>
    <submittedName>
        <fullName evidence="6">Type 1 fimbrial protein</fullName>
    </submittedName>
</protein>
<keyword evidence="4" id="KW-0281">Fimbrium</keyword>
<evidence type="ECO:0000313" key="6">
    <source>
        <dbReference type="EMBL" id="QOT78635.1"/>
    </source>
</evidence>
<evidence type="ECO:0000259" key="5">
    <source>
        <dbReference type="Pfam" id="PF00419"/>
    </source>
</evidence>
<evidence type="ECO:0000256" key="2">
    <source>
        <dbReference type="ARBA" id="ARBA00006671"/>
    </source>
</evidence>
<evidence type="ECO:0000313" key="7">
    <source>
        <dbReference type="Proteomes" id="UP000397656"/>
    </source>
</evidence>
<proteinExistence type="inferred from homology"/>
<feature type="domain" description="Fimbrial-type adhesion" evidence="5">
    <location>
        <begin position="53"/>
        <end position="198"/>
    </location>
</feature>
<reference evidence="6 7" key="1">
    <citation type="submission" date="2020-10" db="EMBL/GenBank/DDBJ databases">
        <title>Complete genome sequence of Cupriavidus basilensis CCUG 49340T.</title>
        <authorList>
            <person name="Salva-Serra F."/>
            <person name="Donoso R.A."/>
            <person name="Cho K.H."/>
            <person name="Yoo J.A."/>
            <person name="Lee K."/>
            <person name="Yoon S.-H."/>
            <person name="Perez-Pantoja D."/>
            <person name="Moore E.R.B."/>
        </authorList>
    </citation>
    <scope>NUCLEOTIDE SEQUENCE [LARGE SCALE GENOMIC DNA]</scope>
    <source>
        <strain evidence="7">CCUG 49340</strain>
    </source>
</reference>
<dbReference type="InterPro" id="IPR050263">
    <property type="entry name" value="Bact_Fimbrial_Adh_Pro"/>
</dbReference>
<evidence type="ECO:0000256" key="3">
    <source>
        <dbReference type="ARBA" id="ARBA00022729"/>
    </source>
</evidence>
<dbReference type="GO" id="GO:0009289">
    <property type="term" value="C:pilus"/>
    <property type="evidence" value="ECO:0007669"/>
    <property type="project" value="UniProtKB-SubCell"/>
</dbReference>
<dbReference type="GO" id="GO:0043709">
    <property type="term" value="P:cell adhesion involved in single-species biofilm formation"/>
    <property type="evidence" value="ECO:0007669"/>
    <property type="project" value="TreeGrafter"/>
</dbReference>
<dbReference type="InterPro" id="IPR000259">
    <property type="entry name" value="Adhesion_dom_fimbrial"/>
</dbReference>